<dbReference type="EMBL" id="KY290955">
    <property type="protein sequence ID" value="APU01615.1"/>
    <property type="molecule type" value="Genomic_DNA"/>
</dbReference>
<organism evidence="2 3">
    <name type="scientific">Aeromonas phage 65.2</name>
    <dbReference type="NCBI Taxonomy" id="1932896"/>
    <lineage>
        <taxon>Viruses</taxon>
        <taxon>Duplodnaviria</taxon>
        <taxon>Heunggongvirae</taxon>
        <taxon>Uroviricota</taxon>
        <taxon>Caudoviricetes</taxon>
        <taxon>Pantevenvirales</taxon>
        <taxon>Straboviridae</taxon>
        <taxon>Emmerichvirinae</taxon>
        <taxon>Ishigurovirus</taxon>
        <taxon>Ishigurovirus osborne</taxon>
    </lineage>
</organism>
<reference evidence="2 3" key="1">
    <citation type="journal article" date="2017" name="Sci. Rep.">
        <title>Characterization and diversity of phages infecting Aeromonas salmonicida subsp. salmonicida.</title>
        <authorList>
            <person name="Vincent A.T."/>
            <person name="Paquet V.E."/>
            <person name="Bernatchez A."/>
            <person name="Tremblay D.M."/>
            <person name="Moineau S."/>
            <person name="Charette S.J."/>
        </authorList>
    </citation>
    <scope>NUCLEOTIDE SEQUENCE [LARGE SCALE GENOMIC DNA]</scope>
</reference>
<evidence type="ECO:0000256" key="1">
    <source>
        <dbReference type="SAM" id="Phobius"/>
    </source>
</evidence>
<keyword evidence="1" id="KW-0812">Transmembrane</keyword>
<evidence type="ECO:0000313" key="3">
    <source>
        <dbReference type="Proteomes" id="UP000225215"/>
    </source>
</evidence>
<dbReference type="Proteomes" id="UP000225215">
    <property type="component" value="Segment"/>
</dbReference>
<name>A0A219YCD4_9CAUD</name>
<accession>A0A219YCD4</accession>
<evidence type="ECO:0000313" key="2">
    <source>
        <dbReference type="EMBL" id="APU01615.1"/>
    </source>
</evidence>
<feature type="transmembrane region" description="Helical" evidence="1">
    <location>
        <begin position="6"/>
        <end position="26"/>
    </location>
</feature>
<proteinExistence type="predicted"/>
<protein>
    <submittedName>
        <fullName evidence="2">Uncharacterized protein</fullName>
    </submittedName>
</protein>
<keyword evidence="1" id="KW-0472">Membrane</keyword>
<sequence length="123" mass="14808">MTQIIVSTLICLFVVGLICWIVFVVYTENRFFKEQDSIKKWLKTHGFGIEFKPWVAFDTCTMYRLGSHQRYNKVYSYLIYWKLYNIRKADLSRDATVKLINAMMKTYLVVETHEVVEKKDFWI</sequence>
<keyword evidence="1" id="KW-1133">Transmembrane helix</keyword>